<dbReference type="RefSeq" id="WP_119978091.1">
    <property type="nucleotide sequence ID" value="NZ_BPFB01000018.1"/>
</dbReference>
<comment type="caution">
    <text evidence="2">The sequence shown here is derived from an EMBL/GenBank/DDBJ whole genome shotgun (WGS) entry which is preliminary data.</text>
</comment>
<evidence type="ECO:0000313" key="2">
    <source>
        <dbReference type="EMBL" id="GIU46837.1"/>
    </source>
</evidence>
<dbReference type="Proteomes" id="UP000761574">
    <property type="component" value="Unassembled WGS sequence"/>
</dbReference>
<feature type="chain" id="PRO_5045550992" evidence="1">
    <location>
        <begin position="26"/>
        <end position="176"/>
    </location>
</feature>
<gene>
    <name evidence="2" type="ORF">TUM4630_18540</name>
</gene>
<reference evidence="2 3" key="1">
    <citation type="submission" date="2021-05" db="EMBL/GenBank/DDBJ databases">
        <title>Molecular characterization for Shewanella algae harboring chromosomal blaOXA-55-like strains isolated from clinical and environment sample.</title>
        <authorList>
            <person name="Ohama Y."/>
            <person name="Aoki K."/>
            <person name="Harada S."/>
            <person name="Moriya K."/>
            <person name="Ishii Y."/>
            <person name="Tateda K."/>
        </authorList>
    </citation>
    <scope>NUCLEOTIDE SEQUENCE [LARGE SCALE GENOMIC DNA]</scope>
    <source>
        <strain evidence="2 3">LMG 23746</strain>
    </source>
</reference>
<organism evidence="2 3">
    <name type="scientific">Shewanella algidipiscicola</name>
    <dbReference type="NCBI Taxonomy" id="614070"/>
    <lineage>
        <taxon>Bacteria</taxon>
        <taxon>Pseudomonadati</taxon>
        <taxon>Pseudomonadota</taxon>
        <taxon>Gammaproteobacteria</taxon>
        <taxon>Alteromonadales</taxon>
        <taxon>Shewanellaceae</taxon>
        <taxon>Shewanella</taxon>
    </lineage>
</organism>
<dbReference type="EMBL" id="BPFB01000018">
    <property type="protein sequence ID" value="GIU46837.1"/>
    <property type="molecule type" value="Genomic_DNA"/>
</dbReference>
<feature type="signal peptide" evidence="1">
    <location>
        <begin position="1"/>
        <end position="25"/>
    </location>
</feature>
<evidence type="ECO:0000256" key="1">
    <source>
        <dbReference type="SAM" id="SignalP"/>
    </source>
</evidence>
<sequence>MTSRFTHGLRWITLSSLLLSLHAVADIEEQLAQCAAKTDKLERLICYDTLAAQAMNRAAKQVSTDVNEVPTHTAEVAASQTETAQTTLTESAQENFGKVVKQEQIDAMWLTVKQVDKDPYGTLKFSFENGQQWKQIDSRRFRVSSGDKVQIERAALGSFLLGKEGSNTTIRVKRIN</sequence>
<name>A0ABQ4PH03_9GAMM</name>
<dbReference type="PIRSF" id="PIRSF032038">
    <property type="entry name" value="UCP023238"/>
    <property type="match status" value="1"/>
</dbReference>
<protein>
    <submittedName>
        <fullName evidence="2">Uncharacterized protein</fullName>
    </submittedName>
</protein>
<keyword evidence="1" id="KW-0732">Signal</keyword>
<keyword evidence="3" id="KW-1185">Reference proteome</keyword>
<proteinExistence type="predicted"/>
<evidence type="ECO:0000313" key="3">
    <source>
        <dbReference type="Proteomes" id="UP000761574"/>
    </source>
</evidence>
<accession>A0ABQ4PH03</accession>
<dbReference type="InterPro" id="IPR016987">
    <property type="entry name" value="UCP023238"/>
</dbReference>